<protein>
    <submittedName>
        <fullName evidence="2">Uncharacterized protein</fullName>
    </submittedName>
</protein>
<reference evidence="2 3" key="1">
    <citation type="submission" date="2024-04" db="EMBL/GenBank/DDBJ databases">
        <title>Phyllosticta paracitricarpa is synonymous to the EU quarantine fungus P. citricarpa based on phylogenomic analyses.</title>
        <authorList>
            <consortium name="Lawrence Berkeley National Laboratory"/>
            <person name="Van Ingen-Buijs V.A."/>
            <person name="Van Westerhoven A.C."/>
            <person name="Haridas S."/>
            <person name="Skiadas P."/>
            <person name="Martin F."/>
            <person name="Groenewald J.Z."/>
            <person name="Crous P.W."/>
            <person name="Seidl M.F."/>
        </authorList>
    </citation>
    <scope>NUCLEOTIDE SEQUENCE [LARGE SCALE GENOMIC DNA]</scope>
    <source>
        <strain evidence="2 3">CBS 122670</strain>
    </source>
</reference>
<feature type="compositionally biased region" description="Basic and acidic residues" evidence="1">
    <location>
        <begin position="65"/>
        <end position="75"/>
    </location>
</feature>
<keyword evidence="3" id="KW-1185">Reference proteome</keyword>
<evidence type="ECO:0000313" key="2">
    <source>
        <dbReference type="EMBL" id="KAK7551495.1"/>
    </source>
</evidence>
<feature type="region of interest" description="Disordered" evidence="1">
    <location>
        <begin position="211"/>
        <end position="259"/>
    </location>
</feature>
<proteinExistence type="predicted"/>
<feature type="compositionally biased region" description="Polar residues" evidence="1">
    <location>
        <begin position="238"/>
        <end position="259"/>
    </location>
</feature>
<gene>
    <name evidence="2" type="ORF">IWX46DRAFT_578774</name>
</gene>
<name>A0ABR1MJW0_9PEZI</name>
<sequence length="423" mass="46928">MATQTSILDPNPHLNTVYKTTPTPLDADGVPKYTDSALADLLTEACRLQILKEMPQNEPSLPPLRDPRGADRDEAGYGVYNTNELNLLLTEAYRLLSIYELLKTSRPADLTLDFADLAPMHLFVKHYDPEGLFLRIKLASTPFSVLDECLEHDALLLKKGQRFVDGTFKRWSWDDWSAGQKLPLDALQAIARERRLIERRTFFAAELGSFGESDKTSEGSNPPRAESLRSWAPGSEGGSNKTSEGSGSAGGQDQTFDSTGTTIADFVGSWKLKESEMESVRGRDETSKENHDAIVARLDALGNIASAIRNEVLSGSKVNPEHVVRDIGYFDPSCSGFSPLKVGWSKNVLLFDTLESFLLSVPYAVNVHGEKAVFSCLHWCFQGDLAMAWASLGWEQKMKMRSEGIEGWIIFLGEMCEKISSEY</sequence>
<evidence type="ECO:0000256" key="1">
    <source>
        <dbReference type="SAM" id="MobiDB-lite"/>
    </source>
</evidence>
<evidence type="ECO:0000313" key="3">
    <source>
        <dbReference type="Proteomes" id="UP001365128"/>
    </source>
</evidence>
<feature type="region of interest" description="Disordered" evidence="1">
    <location>
        <begin position="53"/>
        <end position="75"/>
    </location>
</feature>
<organism evidence="2 3">
    <name type="scientific">Phyllosticta citricarpa</name>
    <dbReference type="NCBI Taxonomy" id="55181"/>
    <lineage>
        <taxon>Eukaryota</taxon>
        <taxon>Fungi</taxon>
        <taxon>Dikarya</taxon>
        <taxon>Ascomycota</taxon>
        <taxon>Pezizomycotina</taxon>
        <taxon>Dothideomycetes</taxon>
        <taxon>Dothideomycetes incertae sedis</taxon>
        <taxon>Botryosphaeriales</taxon>
        <taxon>Phyllostictaceae</taxon>
        <taxon>Phyllosticta</taxon>
    </lineage>
</organism>
<accession>A0ABR1MJW0</accession>
<comment type="caution">
    <text evidence="2">The sequence shown here is derived from an EMBL/GenBank/DDBJ whole genome shotgun (WGS) entry which is preliminary data.</text>
</comment>
<dbReference type="Proteomes" id="UP001365128">
    <property type="component" value="Unassembled WGS sequence"/>
</dbReference>
<dbReference type="EMBL" id="JBBPDW010000006">
    <property type="protein sequence ID" value="KAK7551495.1"/>
    <property type="molecule type" value="Genomic_DNA"/>
</dbReference>